<protein>
    <recommendedName>
        <fullName evidence="3">YdhG-like domain-containing protein</fullName>
    </recommendedName>
</protein>
<organism evidence="1 2">
    <name type="scientific">Luteimonas endophytica</name>
    <dbReference type="NCBI Taxonomy" id="3042023"/>
    <lineage>
        <taxon>Bacteria</taxon>
        <taxon>Pseudomonadati</taxon>
        <taxon>Pseudomonadota</taxon>
        <taxon>Gammaproteobacteria</taxon>
        <taxon>Lysobacterales</taxon>
        <taxon>Lysobacteraceae</taxon>
        <taxon>Luteimonas</taxon>
    </lineage>
</organism>
<evidence type="ECO:0000313" key="1">
    <source>
        <dbReference type="EMBL" id="MDH5821886.1"/>
    </source>
</evidence>
<reference evidence="1 2" key="1">
    <citation type="submission" date="2023-04" db="EMBL/GenBank/DDBJ databases">
        <title>Luteimonas endophyticus RD2P54.</title>
        <authorList>
            <person name="Sun J.-Q."/>
        </authorList>
    </citation>
    <scope>NUCLEOTIDE SEQUENCE [LARGE SCALE GENOMIC DNA]</scope>
    <source>
        <strain evidence="1 2">RD2P54</strain>
    </source>
</reference>
<accession>A0ABT6J512</accession>
<gene>
    <name evidence="1" type="ORF">QFW77_02605</name>
</gene>
<dbReference type="Proteomes" id="UP001156940">
    <property type="component" value="Unassembled WGS sequence"/>
</dbReference>
<proteinExistence type="predicted"/>
<name>A0ABT6J512_9GAMM</name>
<dbReference type="EMBL" id="JARXRM010000012">
    <property type="protein sequence ID" value="MDH5821886.1"/>
    <property type="molecule type" value="Genomic_DNA"/>
</dbReference>
<dbReference type="RefSeq" id="WP_280572683.1">
    <property type="nucleotide sequence ID" value="NZ_JARXRM010000012.1"/>
</dbReference>
<evidence type="ECO:0000313" key="2">
    <source>
        <dbReference type="Proteomes" id="UP001156940"/>
    </source>
</evidence>
<keyword evidence="2" id="KW-1185">Reference proteome</keyword>
<comment type="caution">
    <text evidence="1">The sequence shown here is derived from an EMBL/GenBank/DDBJ whole genome shotgun (WGS) entry which is preliminary data.</text>
</comment>
<evidence type="ECO:0008006" key="3">
    <source>
        <dbReference type="Google" id="ProtNLM"/>
    </source>
</evidence>
<sequence length="114" mass="12465">MNEFASIFAALSKVLRKHAAGMSIRTDEPGHLYVELPPASPKGKPRFFGAVQTKKSYVSYHLMPVYEDPGLLAGTSDALRKRMQGKSCFNFSTGDPQLFKELDALTGRCAAAAR</sequence>